<gene>
    <name evidence="2" type="ORF">LR394_38655</name>
</gene>
<comment type="caution">
    <text evidence="2">The sequence shown here is derived from an EMBL/GenBank/DDBJ whole genome shotgun (WGS) entry which is preliminary data.</text>
</comment>
<dbReference type="Pfam" id="PF04149">
    <property type="entry name" value="DUF397"/>
    <property type="match status" value="1"/>
</dbReference>
<protein>
    <submittedName>
        <fullName evidence="2">DUF397 domain-containing protein</fullName>
    </submittedName>
</protein>
<dbReference type="RefSeq" id="WP_231449685.1">
    <property type="nucleotide sequence ID" value="NZ_JAJOMB010000035.1"/>
</dbReference>
<evidence type="ECO:0000259" key="1">
    <source>
        <dbReference type="Pfam" id="PF04149"/>
    </source>
</evidence>
<evidence type="ECO:0000313" key="2">
    <source>
        <dbReference type="EMBL" id="MCD5316833.1"/>
    </source>
</evidence>
<organism evidence="2 3">
    <name type="scientific">Kineosporia babensis</name>
    <dbReference type="NCBI Taxonomy" id="499548"/>
    <lineage>
        <taxon>Bacteria</taxon>
        <taxon>Bacillati</taxon>
        <taxon>Actinomycetota</taxon>
        <taxon>Actinomycetes</taxon>
        <taxon>Kineosporiales</taxon>
        <taxon>Kineosporiaceae</taxon>
        <taxon>Kineosporia</taxon>
    </lineage>
</organism>
<dbReference type="Proteomes" id="UP001138997">
    <property type="component" value="Unassembled WGS sequence"/>
</dbReference>
<sequence>MKIDFVKASASADTNQCVEMGLTRDDTVLVRDSKQHGRGPVLEVAQGGIGVWVAGAKNGEFDALLD</sequence>
<dbReference type="EMBL" id="JAJOMB010000035">
    <property type="protein sequence ID" value="MCD5316833.1"/>
    <property type="molecule type" value="Genomic_DNA"/>
</dbReference>
<keyword evidence="3" id="KW-1185">Reference proteome</keyword>
<evidence type="ECO:0000313" key="3">
    <source>
        <dbReference type="Proteomes" id="UP001138997"/>
    </source>
</evidence>
<accession>A0A9X1NPI4</accession>
<dbReference type="InterPro" id="IPR007278">
    <property type="entry name" value="DUF397"/>
</dbReference>
<feature type="domain" description="DUF397" evidence="1">
    <location>
        <begin position="5"/>
        <end position="57"/>
    </location>
</feature>
<reference evidence="2" key="1">
    <citation type="submission" date="2021-11" db="EMBL/GenBank/DDBJ databases">
        <title>Streptomyces corallinus and Kineosporia corallina sp. nov., two new coral-derived marine actinobacteria.</title>
        <authorList>
            <person name="Buangrab K."/>
            <person name="Sutthacheep M."/>
            <person name="Yeemin T."/>
            <person name="Harunari E."/>
            <person name="Igarashi Y."/>
            <person name="Sripreechasak P."/>
            <person name="Kanchanasin P."/>
            <person name="Tanasupawat S."/>
            <person name="Phongsopitanun W."/>
        </authorList>
    </citation>
    <scope>NUCLEOTIDE SEQUENCE</scope>
    <source>
        <strain evidence="2">JCM 31032</strain>
    </source>
</reference>
<dbReference type="AlphaFoldDB" id="A0A9X1NPI4"/>
<name>A0A9X1NPI4_9ACTN</name>
<proteinExistence type="predicted"/>